<comment type="caution">
    <text evidence="3">The sequence shown here is derived from an EMBL/GenBank/DDBJ whole genome shotgun (WGS) entry which is preliminary data.</text>
</comment>
<evidence type="ECO:0000259" key="2">
    <source>
        <dbReference type="Pfam" id="PF11702"/>
    </source>
</evidence>
<dbReference type="GO" id="GO:0005737">
    <property type="term" value="C:cytoplasm"/>
    <property type="evidence" value="ECO:0007669"/>
    <property type="project" value="TreeGrafter"/>
</dbReference>
<name>A0A8H4L0R0_9HYPO</name>
<dbReference type="InterPro" id="IPR053043">
    <property type="entry name" value="Ras-cAMP_regulatory"/>
</dbReference>
<dbReference type="GO" id="GO:0006808">
    <property type="term" value="P:regulation of nitrogen utilization"/>
    <property type="evidence" value="ECO:0007669"/>
    <property type="project" value="TreeGrafter"/>
</dbReference>
<evidence type="ECO:0000313" key="4">
    <source>
        <dbReference type="Proteomes" id="UP000554235"/>
    </source>
</evidence>
<sequence length="389" mass="41890">MLNKLRTRDLALDLKAIHMVNEVDADPIWMVAGEQGPVERDLLQNVPIEVSKSDPPQLPNSVDTLVDRDATELASVSPPPSAPLQLASVSKNSLPVLPSYGCSTAATLESESPVKFKVEASQAPPQPSPPKESRTKVIRGFEIPQQHEMRPIPASVQASSDAVFQSTSTPALGGCCLSNEQDQSLINGTPFVPIIKKPMFQIGGSSEEDGFLLTDKEQSSSNGSVITGTNPDEAAVDSDTDYIDESAIDDDDDSSDWEDSIEDSEESSMDDQFFQRIDSKPNLTSRRSLITLMLAQNERARTLGNHASQFTSAIPRSRAARSPSLGASPNDSDEAPLKIKGMRGPGLKPIHEVPRSSAQPIMVGPSHVQAQAALSPRTTRRNMLATELT</sequence>
<organism evidence="3 4">
    <name type="scientific">Fusarium albosuccineum</name>
    <dbReference type="NCBI Taxonomy" id="1237068"/>
    <lineage>
        <taxon>Eukaryota</taxon>
        <taxon>Fungi</taxon>
        <taxon>Dikarya</taxon>
        <taxon>Ascomycota</taxon>
        <taxon>Pezizomycotina</taxon>
        <taxon>Sordariomycetes</taxon>
        <taxon>Hypocreomycetidae</taxon>
        <taxon>Hypocreales</taxon>
        <taxon>Nectriaceae</taxon>
        <taxon>Fusarium</taxon>
        <taxon>Fusarium decemcellulare species complex</taxon>
    </lineage>
</organism>
<dbReference type="InterPro" id="IPR021711">
    <property type="entry name" value="DUF3295"/>
</dbReference>
<feature type="domain" description="DUF3295" evidence="2">
    <location>
        <begin position="229"/>
        <end position="389"/>
    </location>
</feature>
<keyword evidence="4" id="KW-1185">Reference proteome</keyword>
<reference evidence="3 4" key="1">
    <citation type="submission" date="2020-01" db="EMBL/GenBank/DDBJ databases">
        <title>Identification and distribution of gene clusters putatively required for synthesis of sphingolipid metabolism inhibitors in phylogenetically diverse species of the filamentous fungus Fusarium.</title>
        <authorList>
            <person name="Kim H.-S."/>
            <person name="Busman M."/>
            <person name="Brown D.W."/>
            <person name="Divon H."/>
            <person name="Uhlig S."/>
            <person name="Proctor R.H."/>
        </authorList>
    </citation>
    <scope>NUCLEOTIDE SEQUENCE [LARGE SCALE GENOMIC DNA]</scope>
    <source>
        <strain evidence="3 4">NRRL 20459</strain>
    </source>
</reference>
<evidence type="ECO:0000256" key="1">
    <source>
        <dbReference type="SAM" id="MobiDB-lite"/>
    </source>
</evidence>
<dbReference type="PANTHER" id="PTHR28014:SF1">
    <property type="entry name" value="NEGATIVE REGULATOR OF RAS-CAMP PATHWAY"/>
    <property type="match status" value="1"/>
</dbReference>
<feature type="compositionally biased region" description="Polar residues" evidence="1">
    <location>
        <begin position="219"/>
        <end position="230"/>
    </location>
</feature>
<accession>A0A8H4L0R0</accession>
<proteinExistence type="predicted"/>
<dbReference type="PANTHER" id="PTHR28014">
    <property type="entry name" value="NEGATIVE REGULATOR OF RAS-CAMP PATHWAY"/>
    <property type="match status" value="1"/>
</dbReference>
<evidence type="ECO:0000313" key="3">
    <source>
        <dbReference type="EMBL" id="KAF4460945.1"/>
    </source>
</evidence>
<feature type="region of interest" description="Disordered" evidence="1">
    <location>
        <begin position="306"/>
        <end position="337"/>
    </location>
</feature>
<feature type="compositionally biased region" description="Acidic residues" evidence="1">
    <location>
        <begin position="234"/>
        <end position="269"/>
    </location>
</feature>
<dbReference type="GO" id="GO:0000122">
    <property type="term" value="P:negative regulation of transcription by RNA polymerase II"/>
    <property type="evidence" value="ECO:0007669"/>
    <property type="project" value="TreeGrafter"/>
</dbReference>
<dbReference type="AlphaFoldDB" id="A0A8H4L0R0"/>
<dbReference type="GO" id="GO:0031930">
    <property type="term" value="P:mitochondria-nucleus signaling pathway"/>
    <property type="evidence" value="ECO:0007669"/>
    <property type="project" value="TreeGrafter"/>
</dbReference>
<dbReference type="OrthoDB" id="5054775at2759"/>
<protein>
    <recommendedName>
        <fullName evidence="2">DUF3295 domain-containing protein</fullName>
    </recommendedName>
</protein>
<feature type="non-terminal residue" evidence="3">
    <location>
        <position position="1"/>
    </location>
</feature>
<dbReference type="Pfam" id="PF11702">
    <property type="entry name" value="DUF3295"/>
    <property type="match status" value="1"/>
</dbReference>
<gene>
    <name evidence="3" type="ORF">FALBO_12262</name>
</gene>
<feature type="region of interest" description="Disordered" evidence="1">
    <location>
        <begin position="216"/>
        <end position="271"/>
    </location>
</feature>
<dbReference type="EMBL" id="JAADYS010001819">
    <property type="protein sequence ID" value="KAF4460945.1"/>
    <property type="molecule type" value="Genomic_DNA"/>
</dbReference>
<dbReference type="Proteomes" id="UP000554235">
    <property type="component" value="Unassembled WGS sequence"/>
</dbReference>